<organism evidence="2 3">
    <name type="scientific">Lentithecium fluviatile CBS 122367</name>
    <dbReference type="NCBI Taxonomy" id="1168545"/>
    <lineage>
        <taxon>Eukaryota</taxon>
        <taxon>Fungi</taxon>
        <taxon>Dikarya</taxon>
        <taxon>Ascomycota</taxon>
        <taxon>Pezizomycotina</taxon>
        <taxon>Dothideomycetes</taxon>
        <taxon>Pleosporomycetidae</taxon>
        <taxon>Pleosporales</taxon>
        <taxon>Massarineae</taxon>
        <taxon>Lentitheciaceae</taxon>
        <taxon>Lentithecium</taxon>
    </lineage>
</organism>
<keyword evidence="1" id="KW-0812">Transmembrane</keyword>
<gene>
    <name evidence="2" type="ORF">K458DRAFT_399001</name>
</gene>
<evidence type="ECO:0000256" key="1">
    <source>
        <dbReference type="SAM" id="Phobius"/>
    </source>
</evidence>
<dbReference type="EMBL" id="MU005570">
    <property type="protein sequence ID" value="KAF2691073.1"/>
    <property type="molecule type" value="Genomic_DNA"/>
</dbReference>
<protein>
    <submittedName>
        <fullName evidence="2">Uncharacterized protein</fullName>
    </submittedName>
</protein>
<dbReference type="Proteomes" id="UP000799291">
    <property type="component" value="Unassembled WGS sequence"/>
</dbReference>
<keyword evidence="3" id="KW-1185">Reference proteome</keyword>
<keyword evidence="1" id="KW-1133">Transmembrane helix</keyword>
<evidence type="ECO:0000313" key="2">
    <source>
        <dbReference type="EMBL" id="KAF2691073.1"/>
    </source>
</evidence>
<sequence>MASGLYSCSTPEILRHATLRHRGDAFVTADIPPAAIAQAHKPAGHSGPPWPLIAPLPSMKHIIVRFRDDKDDTKHSVADEAKDERAELSDLCKHASPDNSWVFDLGYYGSRIESVTFRWRSIMHIPTTTAPHYRRRRETIVRSTWGRRTRSELRSDDILIGVRWLRKILKIPPMKFSSLRSYKFQGEVRGNGWWNNRLSVAFVLAGLGFVLVSIWGMRNRSALFPYSGTTLGLLLDFGRIIERLGLLDTV</sequence>
<feature type="transmembrane region" description="Helical" evidence="1">
    <location>
        <begin position="198"/>
        <end position="217"/>
    </location>
</feature>
<evidence type="ECO:0000313" key="3">
    <source>
        <dbReference type="Proteomes" id="UP000799291"/>
    </source>
</evidence>
<accession>A0A6G1JLP7</accession>
<proteinExistence type="predicted"/>
<dbReference type="AlphaFoldDB" id="A0A6G1JLP7"/>
<keyword evidence="1" id="KW-0472">Membrane</keyword>
<name>A0A6G1JLP7_9PLEO</name>
<reference evidence="2" key="1">
    <citation type="journal article" date="2020" name="Stud. Mycol.">
        <title>101 Dothideomycetes genomes: a test case for predicting lifestyles and emergence of pathogens.</title>
        <authorList>
            <person name="Haridas S."/>
            <person name="Albert R."/>
            <person name="Binder M."/>
            <person name="Bloem J."/>
            <person name="Labutti K."/>
            <person name="Salamov A."/>
            <person name="Andreopoulos B."/>
            <person name="Baker S."/>
            <person name="Barry K."/>
            <person name="Bills G."/>
            <person name="Bluhm B."/>
            <person name="Cannon C."/>
            <person name="Castanera R."/>
            <person name="Culley D."/>
            <person name="Daum C."/>
            <person name="Ezra D."/>
            <person name="Gonzalez J."/>
            <person name="Henrissat B."/>
            <person name="Kuo A."/>
            <person name="Liang C."/>
            <person name="Lipzen A."/>
            <person name="Lutzoni F."/>
            <person name="Magnuson J."/>
            <person name="Mondo S."/>
            <person name="Nolan M."/>
            <person name="Ohm R."/>
            <person name="Pangilinan J."/>
            <person name="Park H.-J."/>
            <person name="Ramirez L."/>
            <person name="Alfaro M."/>
            <person name="Sun H."/>
            <person name="Tritt A."/>
            <person name="Yoshinaga Y."/>
            <person name="Zwiers L.-H."/>
            <person name="Turgeon B."/>
            <person name="Goodwin S."/>
            <person name="Spatafora J."/>
            <person name="Crous P."/>
            <person name="Grigoriev I."/>
        </authorList>
    </citation>
    <scope>NUCLEOTIDE SEQUENCE</scope>
    <source>
        <strain evidence="2">CBS 122367</strain>
    </source>
</reference>